<reference evidence="1" key="1">
    <citation type="submission" date="2023-04" db="EMBL/GenBank/DDBJ databases">
        <title>Phytophthora lilii NBRC 32176.</title>
        <authorList>
            <person name="Ichikawa N."/>
            <person name="Sato H."/>
            <person name="Tonouchi N."/>
        </authorList>
    </citation>
    <scope>NUCLEOTIDE SEQUENCE</scope>
    <source>
        <strain evidence="1">NBRC 32176</strain>
    </source>
</reference>
<gene>
    <name evidence="1" type="ORF">Plil01_000392600</name>
</gene>
<keyword evidence="2" id="KW-1185">Reference proteome</keyword>
<dbReference type="Proteomes" id="UP001165083">
    <property type="component" value="Unassembled WGS sequence"/>
</dbReference>
<organism evidence="1 2">
    <name type="scientific">Phytophthora lilii</name>
    <dbReference type="NCBI Taxonomy" id="2077276"/>
    <lineage>
        <taxon>Eukaryota</taxon>
        <taxon>Sar</taxon>
        <taxon>Stramenopiles</taxon>
        <taxon>Oomycota</taxon>
        <taxon>Peronosporomycetes</taxon>
        <taxon>Peronosporales</taxon>
        <taxon>Peronosporaceae</taxon>
        <taxon>Phytophthora</taxon>
    </lineage>
</organism>
<evidence type="ECO:0000313" key="1">
    <source>
        <dbReference type="EMBL" id="GMF13455.1"/>
    </source>
</evidence>
<comment type="caution">
    <text evidence="1">The sequence shown here is derived from an EMBL/GenBank/DDBJ whole genome shotgun (WGS) entry which is preliminary data.</text>
</comment>
<protein>
    <submittedName>
        <fullName evidence="1">Unnamed protein product</fullName>
    </submittedName>
</protein>
<accession>A0A9W6TIK0</accession>
<evidence type="ECO:0000313" key="2">
    <source>
        <dbReference type="Proteomes" id="UP001165083"/>
    </source>
</evidence>
<sequence length="180" mass="18938">MKLSADTIASGALSICAHRVYRTCVHNVGSGGVDSQFSCIVMTEVVKQKFSSMKLPAMTKPPCNKVKHDPSKEGSVISEPSVFLYPITAHSSGSNNPIITVGIASLPKCMPLLGRQGQIPTTDTASISGIDLAQGDSISGTAMKVAASLPFLGLVLARARRAKRPELSVAPIEQVPKRLP</sequence>
<dbReference type="EMBL" id="BSXW01000158">
    <property type="protein sequence ID" value="GMF13455.1"/>
    <property type="molecule type" value="Genomic_DNA"/>
</dbReference>
<dbReference type="AlphaFoldDB" id="A0A9W6TIK0"/>
<proteinExistence type="predicted"/>
<name>A0A9W6TIK0_9STRA</name>